<evidence type="ECO:0000313" key="2">
    <source>
        <dbReference type="EMBL" id="CAE8694069.1"/>
    </source>
</evidence>
<comment type="caution">
    <text evidence="2">The sequence shown here is derived from an EMBL/GenBank/DDBJ whole genome shotgun (WGS) entry which is preliminary data.</text>
</comment>
<dbReference type="Pfam" id="PF08007">
    <property type="entry name" value="JmjC_2"/>
    <property type="match status" value="1"/>
</dbReference>
<sequence>MPQSFEDRSFMAEYDRPFSNSEIDYRQEMMDKHQEKQGTRMKPKRIHAIWYRHPTCGGNRWSARPPRWYPVNWKTRPERRSRLAGVGISGGGGDRGRPWGRHRSYGECGILRHPFMTALSQVLRSSVDSEMWVQMGFIQHADGVEMAMRGIGGSGGSGGSVGLNLAGEEATSYYRTLSSGEQLPLSPHRIAFAKEGSGDGIDVKAFASYVRRGVPVIVSGGLAGTNFDVAAKPDDWTCDAIARRFPTGRMKVEYAADAGGFGNDENPVRMKDVGTWSKTMAHSGAADPEAPQFAPFYWGVKGGDQGEKMWDGQKDLLREMRDLMTPLPGFLRTTKANMQEVLGSPEFWFAGSAAGAKAHMDSHCESTITVQLAGRKQWRLSWPPSIPNGTFAQEGTFADGRPYTAEGGWSPSFKFTLEQGEALLIPPAFVHESQNVGPEDCAPSLTFQFADPAAAGFFRRFHPRLRRLGDFNECWERIAAMATLDSDGSGTKQKLKGLGVQSLGKLSKLDSSGSESPLARAVLESAAKAWPHVLKTADSDADGQISQSDVGGRFWLQGSIDFHDLDEDGLLTQAEFTSSFASWLMVEAMVLQEKRSKPKPLKHIEL</sequence>
<protein>
    <recommendedName>
        <fullName evidence="1">JmjC domain-containing protein</fullName>
    </recommendedName>
</protein>
<dbReference type="Gene3D" id="2.60.120.650">
    <property type="entry name" value="Cupin"/>
    <property type="match status" value="1"/>
</dbReference>
<proteinExistence type="predicted"/>
<evidence type="ECO:0000259" key="1">
    <source>
        <dbReference type="PROSITE" id="PS51184"/>
    </source>
</evidence>
<reference evidence="2" key="1">
    <citation type="submission" date="2021-02" db="EMBL/GenBank/DDBJ databases">
        <authorList>
            <person name="Dougan E. K."/>
            <person name="Rhodes N."/>
            <person name="Thang M."/>
            <person name="Chan C."/>
        </authorList>
    </citation>
    <scope>NUCLEOTIDE SEQUENCE</scope>
</reference>
<dbReference type="InterPro" id="IPR003347">
    <property type="entry name" value="JmjC_dom"/>
</dbReference>
<feature type="domain" description="JmjC" evidence="1">
    <location>
        <begin position="298"/>
        <end position="464"/>
    </location>
</feature>
<dbReference type="InterPro" id="IPR018247">
    <property type="entry name" value="EF_Hand_1_Ca_BS"/>
</dbReference>
<dbReference type="EMBL" id="CAJNNW010027978">
    <property type="protein sequence ID" value="CAE8694069.1"/>
    <property type="molecule type" value="Genomic_DNA"/>
</dbReference>
<name>A0A813K8T5_POLGL</name>
<dbReference type="AlphaFoldDB" id="A0A813K8T5"/>
<dbReference type="PROSITE" id="PS00018">
    <property type="entry name" value="EF_HAND_1"/>
    <property type="match status" value="1"/>
</dbReference>
<gene>
    <name evidence="2" type="ORF">PGLA2088_LOCUS28668</name>
</gene>
<dbReference type="SUPFAM" id="SSF51197">
    <property type="entry name" value="Clavaminate synthase-like"/>
    <property type="match status" value="1"/>
</dbReference>
<dbReference type="PROSITE" id="PS51184">
    <property type="entry name" value="JMJC"/>
    <property type="match status" value="1"/>
</dbReference>
<organism evidence="2 3">
    <name type="scientific">Polarella glacialis</name>
    <name type="common">Dinoflagellate</name>
    <dbReference type="NCBI Taxonomy" id="89957"/>
    <lineage>
        <taxon>Eukaryota</taxon>
        <taxon>Sar</taxon>
        <taxon>Alveolata</taxon>
        <taxon>Dinophyceae</taxon>
        <taxon>Suessiales</taxon>
        <taxon>Suessiaceae</taxon>
        <taxon>Polarella</taxon>
    </lineage>
</organism>
<evidence type="ECO:0000313" key="3">
    <source>
        <dbReference type="Proteomes" id="UP000626109"/>
    </source>
</evidence>
<accession>A0A813K8T5</accession>
<dbReference type="Proteomes" id="UP000626109">
    <property type="component" value="Unassembled WGS sequence"/>
</dbReference>